<keyword evidence="2" id="KW-0378">Hydrolase</keyword>
<dbReference type="AlphaFoldDB" id="W8T5D7"/>
<dbReference type="GO" id="GO:0016798">
    <property type="term" value="F:hydrolase activity, acting on glycosyl bonds"/>
    <property type="evidence" value="ECO:0007669"/>
    <property type="project" value="UniProtKB-KW"/>
</dbReference>
<keyword evidence="9" id="KW-1185">Reference proteome</keyword>
<dbReference type="GO" id="GO:0043565">
    <property type="term" value="F:sequence-specific DNA binding"/>
    <property type="evidence" value="ECO:0007669"/>
    <property type="project" value="InterPro"/>
</dbReference>
<dbReference type="eggNOG" id="COG4977">
    <property type="taxonomic scope" value="Bacteria"/>
</dbReference>
<keyword evidence="4" id="KW-0238">DNA-binding</keyword>
<dbReference type="InterPro" id="IPR009057">
    <property type="entry name" value="Homeodomain-like_sf"/>
</dbReference>
<dbReference type="Gene3D" id="2.60.40.1500">
    <property type="entry name" value="Glycosyl hydrolase domain, family 39"/>
    <property type="match status" value="1"/>
</dbReference>
<keyword evidence="3" id="KW-0805">Transcription regulation</keyword>
<organism evidence="8 9">
    <name type="scientific">Peptoclostridium acidaminophilum DSM 3953</name>
    <dbReference type="NCBI Taxonomy" id="1286171"/>
    <lineage>
        <taxon>Bacteria</taxon>
        <taxon>Bacillati</taxon>
        <taxon>Bacillota</taxon>
        <taxon>Clostridia</taxon>
        <taxon>Peptostreptococcales</taxon>
        <taxon>Peptoclostridiaceae</taxon>
        <taxon>Peptoclostridium</taxon>
    </lineage>
</organism>
<dbReference type="InterPro" id="IPR014710">
    <property type="entry name" value="RmlC-like_jellyroll"/>
</dbReference>
<reference evidence="8 9" key="1">
    <citation type="journal article" date="2014" name="Genome Announc.">
        <title>Complete Genome Sequence of Amino Acid-Utilizing Eubacterium acidaminophilum al-2 (DSM 3953).</title>
        <authorList>
            <person name="Poehlein A."/>
            <person name="Andreesen J.R."/>
            <person name="Daniel R."/>
        </authorList>
    </citation>
    <scope>NUCLEOTIDE SEQUENCE [LARGE SCALE GENOMIC DNA]</scope>
    <source>
        <strain evidence="8 9">DSM 3953</strain>
    </source>
</reference>
<dbReference type="InterPro" id="IPR018062">
    <property type="entry name" value="HTH_AraC-typ_CS"/>
</dbReference>
<evidence type="ECO:0000256" key="2">
    <source>
        <dbReference type="ARBA" id="ARBA00022801"/>
    </source>
</evidence>
<dbReference type="HOGENOM" id="CLU_017624_0_0_9"/>
<gene>
    <name evidence="8" type="ORF">EAL2_c07700</name>
</gene>
<dbReference type="EMBL" id="CP007452">
    <property type="protein sequence ID" value="AHM56070.1"/>
    <property type="molecule type" value="Genomic_DNA"/>
</dbReference>
<dbReference type="Gene3D" id="3.20.20.80">
    <property type="entry name" value="Glycosidases"/>
    <property type="match status" value="2"/>
</dbReference>
<dbReference type="STRING" id="1286171.EAL2_c07700"/>
<evidence type="ECO:0000256" key="6">
    <source>
        <dbReference type="ARBA" id="ARBA00023295"/>
    </source>
</evidence>
<keyword evidence="5" id="KW-0804">Transcription</keyword>
<dbReference type="SUPFAM" id="SSF51011">
    <property type="entry name" value="Glycosyl hydrolase domain"/>
    <property type="match status" value="1"/>
</dbReference>
<dbReference type="PATRIC" id="fig|1286171.3.peg.715"/>
<name>W8T5D7_PEPAC</name>
<accession>W8T5D7</accession>
<dbReference type="Gene3D" id="1.10.10.60">
    <property type="entry name" value="Homeodomain-like"/>
    <property type="match status" value="2"/>
</dbReference>
<dbReference type="Pfam" id="PF12833">
    <property type="entry name" value="HTH_18"/>
    <property type="match status" value="1"/>
</dbReference>
<dbReference type="PROSITE" id="PS01124">
    <property type="entry name" value="HTH_ARAC_FAMILY_2"/>
    <property type="match status" value="1"/>
</dbReference>
<dbReference type="GO" id="GO:0003700">
    <property type="term" value="F:DNA-binding transcription factor activity"/>
    <property type="evidence" value="ECO:0007669"/>
    <property type="project" value="InterPro"/>
</dbReference>
<evidence type="ECO:0000256" key="1">
    <source>
        <dbReference type="ARBA" id="ARBA00008875"/>
    </source>
</evidence>
<dbReference type="PANTHER" id="PTHR43280:SF2">
    <property type="entry name" value="HTH-TYPE TRANSCRIPTIONAL REGULATOR EXSA"/>
    <property type="match status" value="1"/>
</dbReference>
<feature type="domain" description="HTH araC/xylS-type" evidence="7">
    <location>
        <begin position="141"/>
        <end position="239"/>
    </location>
</feature>
<protein>
    <submittedName>
        <fullName evidence="8">Putative HTH-type transcriptional regulator</fullName>
    </submittedName>
</protein>
<dbReference type="SUPFAM" id="SSF51445">
    <property type="entry name" value="(Trans)glycosidases"/>
    <property type="match status" value="1"/>
</dbReference>
<dbReference type="Proteomes" id="UP000019591">
    <property type="component" value="Chromosome"/>
</dbReference>
<evidence type="ECO:0000313" key="8">
    <source>
        <dbReference type="EMBL" id="AHM56070.1"/>
    </source>
</evidence>
<dbReference type="OrthoDB" id="9776971at2"/>
<evidence type="ECO:0000313" key="9">
    <source>
        <dbReference type="Proteomes" id="UP000019591"/>
    </source>
</evidence>
<dbReference type="InterPro" id="IPR018060">
    <property type="entry name" value="HTH_AraC"/>
</dbReference>
<sequence length="716" mass="84669">MFFVLRGKVALSVKDKTYHLCAEDIVLINKNEMHKITSVDDGALIISLFINPYYYEAYYTNFSEIYFECNTLFDDANGEKYSFIRNKLSSIMVSLMCQHETYQFTMLSESLKLIEHLVKNFRKDDASVDVISDDYLHQRFIRILEYLNKHYDERITLSELAKKEYISVYYLSRLFKSQMNIGFNKYLNLLRLDKSMYDLVNTSKSILEIAIDSGFASAKAYRTVFKENYDMSPNEYRKQMSIVESSAAYEKVSLPIDSSALMLILQKYQSSKVEEFANKPKIVNVQIDTVTCTKKQWTSFEKILYFDFVYDGLNLNWQQNLEKIHNEIHFDYIRFSGIFSQGMYFYNSKEKLYNWFNVDNLLDFFVQKNIKPFLKLTYNEKDFSIRNWHSMLENFLHHCIERYGLSTIREWKFEFAHQDKSYSKMIELYTLSLDYFCDKFNKLNFGIEFVPSSNFHEEYFLINFKSKKLSFITVEMSEDMYREMSGFVRILLRTIKSNMALNTYFIKIESNSYFNDTCYKANKLIHDFLVEHSGFDTQVNFIDNLETTKLFHGGRGLLTYNGLKKPVYHAYYLLSKLKGNLISKGPFHYAVENDKSIVILFYNNLEKLDDILQSIDYYERGKDLAISKSTLFELKILIEKGKYKLKSYTLDRSNGSIFDEWLNMGKPEYFDTEDFNFIKSKEMLRLKSLLVSVEDSISLEFALPSDGVKLINLTKL</sequence>
<evidence type="ECO:0000256" key="3">
    <source>
        <dbReference type="ARBA" id="ARBA00023015"/>
    </source>
</evidence>
<evidence type="ECO:0000256" key="4">
    <source>
        <dbReference type="ARBA" id="ARBA00023125"/>
    </source>
</evidence>
<dbReference type="KEGG" id="eac:EAL2_c07700"/>
<dbReference type="InterPro" id="IPR017853">
    <property type="entry name" value="GH"/>
</dbReference>
<dbReference type="InterPro" id="IPR011051">
    <property type="entry name" value="RmlC_Cupin_sf"/>
</dbReference>
<evidence type="ECO:0000256" key="5">
    <source>
        <dbReference type="ARBA" id="ARBA00023163"/>
    </source>
</evidence>
<evidence type="ECO:0000259" key="7">
    <source>
        <dbReference type="PROSITE" id="PS01124"/>
    </source>
</evidence>
<dbReference type="SUPFAM" id="SSF51182">
    <property type="entry name" value="RmlC-like cupins"/>
    <property type="match status" value="1"/>
</dbReference>
<dbReference type="Pfam" id="PF01229">
    <property type="entry name" value="Glyco_hydro_39"/>
    <property type="match status" value="2"/>
</dbReference>
<dbReference type="InterPro" id="IPR049166">
    <property type="entry name" value="GH39_cat"/>
</dbReference>
<proteinExistence type="inferred from homology"/>
<dbReference type="SUPFAM" id="SSF46689">
    <property type="entry name" value="Homeodomain-like"/>
    <property type="match status" value="2"/>
</dbReference>
<dbReference type="PANTHER" id="PTHR43280">
    <property type="entry name" value="ARAC-FAMILY TRANSCRIPTIONAL REGULATOR"/>
    <property type="match status" value="1"/>
</dbReference>
<comment type="similarity">
    <text evidence="1">Belongs to the glycosyl hydrolase 39 family.</text>
</comment>
<dbReference type="Gene3D" id="2.60.120.10">
    <property type="entry name" value="Jelly Rolls"/>
    <property type="match status" value="1"/>
</dbReference>
<dbReference type="SMART" id="SM00342">
    <property type="entry name" value="HTH_ARAC"/>
    <property type="match status" value="1"/>
</dbReference>
<dbReference type="eggNOG" id="COG3664">
    <property type="taxonomic scope" value="Bacteria"/>
</dbReference>
<dbReference type="PROSITE" id="PS00041">
    <property type="entry name" value="HTH_ARAC_FAMILY_1"/>
    <property type="match status" value="1"/>
</dbReference>
<keyword evidence="6" id="KW-0326">Glycosidase</keyword>